<evidence type="ECO:0000313" key="1">
    <source>
        <dbReference type="EMBL" id="KAA6374607.1"/>
    </source>
</evidence>
<dbReference type="AlphaFoldDB" id="A0A5J4UWD6"/>
<accession>A0A5J4UWD6</accession>
<proteinExistence type="predicted"/>
<evidence type="ECO:0000313" key="2">
    <source>
        <dbReference type="Proteomes" id="UP000324800"/>
    </source>
</evidence>
<reference evidence="1 2" key="1">
    <citation type="submission" date="2019-03" db="EMBL/GenBank/DDBJ databases">
        <title>Single cell metagenomics reveals metabolic interactions within the superorganism composed of flagellate Streblomastix strix and complex community of Bacteroidetes bacteria on its surface.</title>
        <authorList>
            <person name="Treitli S.C."/>
            <person name="Kolisko M."/>
            <person name="Husnik F."/>
            <person name="Keeling P."/>
            <person name="Hampl V."/>
        </authorList>
    </citation>
    <scope>NUCLEOTIDE SEQUENCE [LARGE SCALE GENOMIC DNA]</scope>
    <source>
        <strain evidence="1">ST1C</strain>
    </source>
</reference>
<dbReference type="Proteomes" id="UP000324800">
    <property type="component" value="Unassembled WGS sequence"/>
</dbReference>
<sequence length="142" mass="16110">MDIIEEQAPKELTYLIQKLYRLVRWAIINSCLMNKGVINNGVMNKSIIKPIFDPKVYESEAVQQFIDDNRDKLINGMMCRQAYINKPKSVSDERFKELILSKCNKISGKISDINSVGGKISGKISDMNSVGQLEKITLGSYF</sequence>
<gene>
    <name evidence="1" type="ORF">EZS28_029866</name>
</gene>
<organism evidence="1 2">
    <name type="scientific">Streblomastix strix</name>
    <dbReference type="NCBI Taxonomy" id="222440"/>
    <lineage>
        <taxon>Eukaryota</taxon>
        <taxon>Metamonada</taxon>
        <taxon>Preaxostyla</taxon>
        <taxon>Oxymonadida</taxon>
        <taxon>Streblomastigidae</taxon>
        <taxon>Streblomastix</taxon>
    </lineage>
</organism>
<dbReference type="EMBL" id="SNRW01011846">
    <property type="protein sequence ID" value="KAA6374607.1"/>
    <property type="molecule type" value="Genomic_DNA"/>
</dbReference>
<protein>
    <submittedName>
        <fullName evidence="1">Uncharacterized protein</fullName>
    </submittedName>
</protein>
<name>A0A5J4UWD6_9EUKA</name>
<comment type="caution">
    <text evidence="1">The sequence shown here is derived from an EMBL/GenBank/DDBJ whole genome shotgun (WGS) entry which is preliminary data.</text>
</comment>